<keyword evidence="1" id="KW-0813">Transport</keyword>
<comment type="caution">
    <text evidence="3">The sequence shown here is derived from an EMBL/GenBank/DDBJ whole genome shotgun (WGS) entry which is preliminary data.</text>
</comment>
<organism evidence="3 4">
    <name type="scientific">Candidatus Enterocloster excrementigallinarum</name>
    <dbReference type="NCBI Taxonomy" id="2838558"/>
    <lineage>
        <taxon>Bacteria</taxon>
        <taxon>Bacillati</taxon>
        <taxon>Bacillota</taxon>
        <taxon>Clostridia</taxon>
        <taxon>Lachnospirales</taxon>
        <taxon>Lachnospiraceae</taxon>
        <taxon>Enterocloster</taxon>
    </lineage>
</organism>
<dbReference type="InterPro" id="IPR002843">
    <property type="entry name" value="ATPase_V0-cplx_csu/dsu"/>
</dbReference>
<dbReference type="AlphaFoldDB" id="A0A9D2TEA8"/>
<sequence>MGNLMAYSAIVTKIKAMERWRLTDQQFEEMAELENVPEAVAYLKENPSYETLFSSFSQDDLHRGKIEQQLNQALYRDFMRIYRFANLRQRRFLELYFRRYELSILKTCLRSIAGGMEQELNLEEFGTFFQQHSRLDLRQLCQKQTVEQWIANLKGSSYYAPLAALEQKGAVSPTDCETVLDMAYFQSSWRINKRYLKKDEQKIITQCFGTRMDMLNIQWIYRAKKYYGLSGAQIISILIPIRFHLTRDQITRMAQAESLDEFFSILKTTHYGKMDLSETPDLKKIADQINDRVYEMTRKSDPYSIAALNSYLYFKEKEIRRIITTLERIRYGVAAV</sequence>
<name>A0A9D2TEA8_9FIRM</name>
<evidence type="ECO:0000313" key="4">
    <source>
        <dbReference type="Proteomes" id="UP000823863"/>
    </source>
</evidence>
<dbReference type="SUPFAM" id="SSF103486">
    <property type="entry name" value="V-type ATP synthase subunit C"/>
    <property type="match status" value="1"/>
</dbReference>
<dbReference type="Proteomes" id="UP000823863">
    <property type="component" value="Unassembled WGS sequence"/>
</dbReference>
<reference evidence="3" key="1">
    <citation type="journal article" date="2021" name="PeerJ">
        <title>Extensive microbial diversity within the chicken gut microbiome revealed by metagenomics and culture.</title>
        <authorList>
            <person name="Gilroy R."/>
            <person name="Ravi A."/>
            <person name="Getino M."/>
            <person name="Pursley I."/>
            <person name="Horton D.L."/>
            <person name="Alikhan N.F."/>
            <person name="Baker D."/>
            <person name="Gharbi K."/>
            <person name="Hall N."/>
            <person name="Watson M."/>
            <person name="Adriaenssens E.M."/>
            <person name="Foster-Nyarko E."/>
            <person name="Jarju S."/>
            <person name="Secka A."/>
            <person name="Antonio M."/>
            <person name="Oren A."/>
            <person name="Chaudhuri R.R."/>
            <person name="La Ragione R."/>
            <person name="Hildebrand F."/>
            <person name="Pallen M.J."/>
        </authorList>
    </citation>
    <scope>NUCLEOTIDE SEQUENCE</scope>
    <source>
        <strain evidence="3">CHK198-12963</strain>
    </source>
</reference>
<evidence type="ECO:0000256" key="2">
    <source>
        <dbReference type="ARBA" id="ARBA00023065"/>
    </source>
</evidence>
<dbReference type="PANTHER" id="PTHR38682:SF1">
    <property type="entry name" value="V-TYPE ATP SYNTHASE SUBUNIT C"/>
    <property type="match status" value="1"/>
</dbReference>
<dbReference type="PANTHER" id="PTHR38682">
    <property type="entry name" value="V-TYPE ATP SYNTHASE SUBUNIT C"/>
    <property type="match status" value="1"/>
</dbReference>
<accession>A0A9D2TEA8</accession>
<proteinExistence type="predicted"/>
<keyword evidence="2" id="KW-0406">Ion transport</keyword>
<dbReference type="InterPro" id="IPR044911">
    <property type="entry name" value="V-type_ATPase_csu/dsu_dom_3"/>
</dbReference>
<dbReference type="EMBL" id="DWWB01000060">
    <property type="protein sequence ID" value="HJC67210.1"/>
    <property type="molecule type" value="Genomic_DNA"/>
</dbReference>
<dbReference type="Pfam" id="PF01992">
    <property type="entry name" value="vATP-synt_AC39"/>
    <property type="match status" value="1"/>
</dbReference>
<evidence type="ECO:0000313" key="3">
    <source>
        <dbReference type="EMBL" id="HJC67210.1"/>
    </source>
</evidence>
<evidence type="ECO:0000256" key="1">
    <source>
        <dbReference type="ARBA" id="ARBA00022448"/>
    </source>
</evidence>
<dbReference type="GO" id="GO:0046961">
    <property type="term" value="F:proton-transporting ATPase activity, rotational mechanism"/>
    <property type="evidence" value="ECO:0007669"/>
    <property type="project" value="InterPro"/>
</dbReference>
<reference evidence="3" key="2">
    <citation type="submission" date="2021-04" db="EMBL/GenBank/DDBJ databases">
        <authorList>
            <person name="Gilroy R."/>
        </authorList>
    </citation>
    <scope>NUCLEOTIDE SEQUENCE</scope>
    <source>
        <strain evidence="3">CHK198-12963</strain>
    </source>
</reference>
<protein>
    <submittedName>
        <fullName evidence="3">V-type ATPase subunit</fullName>
    </submittedName>
</protein>
<dbReference type="InterPro" id="IPR050873">
    <property type="entry name" value="V-ATPase_V0D/AC39_subunit"/>
</dbReference>
<dbReference type="InterPro" id="IPR036079">
    <property type="entry name" value="ATPase_csu/dsu_sf"/>
</dbReference>
<dbReference type="Gene3D" id="1.10.132.50">
    <property type="entry name" value="ATP synthase (C/AC39) subunit, domain 3"/>
    <property type="match status" value="3"/>
</dbReference>
<gene>
    <name evidence="3" type="ORF">H9931_10925</name>
</gene>